<dbReference type="Proteomes" id="UP000499080">
    <property type="component" value="Unassembled WGS sequence"/>
</dbReference>
<dbReference type="EMBL" id="BGPR01007079">
    <property type="protein sequence ID" value="GBN24121.1"/>
    <property type="molecule type" value="Genomic_DNA"/>
</dbReference>
<comment type="caution">
    <text evidence="1">The sequence shown here is derived from an EMBL/GenBank/DDBJ whole genome shotgun (WGS) entry which is preliminary data.</text>
</comment>
<reference evidence="1 2" key="1">
    <citation type="journal article" date="2019" name="Sci. Rep.">
        <title>Orb-weaving spider Araneus ventricosus genome elucidates the spidroin gene catalogue.</title>
        <authorList>
            <person name="Kono N."/>
            <person name="Nakamura H."/>
            <person name="Ohtoshi R."/>
            <person name="Moran D.A.P."/>
            <person name="Shinohara A."/>
            <person name="Yoshida Y."/>
            <person name="Fujiwara M."/>
            <person name="Mori M."/>
            <person name="Tomita M."/>
            <person name="Arakawa K."/>
        </authorList>
    </citation>
    <scope>NUCLEOTIDE SEQUENCE [LARGE SCALE GENOMIC DNA]</scope>
</reference>
<gene>
    <name evidence="1" type="ORF">AVEN_214399_1</name>
</gene>
<organism evidence="1 2">
    <name type="scientific">Araneus ventricosus</name>
    <name type="common">Orbweaver spider</name>
    <name type="synonym">Epeira ventricosa</name>
    <dbReference type="NCBI Taxonomy" id="182803"/>
    <lineage>
        <taxon>Eukaryota</taxon>
        <taxon>Metazoa</taxon>
        <taxon>Ecdysozoa</taxon>
        <taxon>Arthropoda</taxon>
        <taxon>Chelicerata</taxon>
        <taxon>Arachnida</taxon>
        <taxon>Araneae</taxon>
        <taxon>Araneomorphae</taxon>
        <taxon>Entelegynae</taxon>
        <taxon>Araneoidea</taxon>
        <taxon>Araneidae</taxon>
        <taxon>Araneus</taxon>
    </lineage>
</organism>
<dbReference type="OrthoDB" id="8045623at2759"/>
<evidence type="ECO:0000313" key="1">
    <source>
        <dbReference type="EMBL" id="GBN24121.1"/>
    </source>
</evidence>
<protein>
    <submittedName>
        <fullName evidence="1">Uncharacterized protein</fullName>
    </submittedName>
</protein>
<sequence length="82" mass="9478">MAVKQLNSLWKRLSRDLKYLSLYTDFLREYEDLGHLERVVESSELPTQYYIPHHAHTAKKACLKGFGNLVVGKGKGLSQRFP</sequence>
<accession>A0A4Y2MAJ2</accession>
<name>A0A4Y2MAJ2_ARAVE</name>
<evidence type="ECO:0000313" key="2">
    <source>
        <dbReference type="Proteomes" id="UP000499080"/>
    </source>
</evidence>
<keyword evidence="2" id="KW-1185">Reference proteome</keyword>
<dbReference type="AlphaFoldDB" id="A0A4Y2MAJ2"/>
<proteinExistence type="predicted"/>